<protein>
    <submittedName>
        <fullName evidence="2">Uncharacterized protein</fullName>
    </submittedName>
</protein>
<dbReference type="RefSeq" id="WP_243744119.1">
    <property type="nucleotide sequence ID" value="NZ_JBFIMA010000100.1"/>
</dbReference>
<organism evidence="2 3">
    <name type="scientific">Zeaxanthinibacter enoshimensis</name>
    <dbReference type="NCBI Taxonomy" id="392009"/>
    <lineage>
        <taxon>Bacteria</taxon>
        <taxon>Pseudomonadati</taxon>
        <taxon>Bacteroidota</taxon>
        <taxon>Flavobacteriia</taxon>
        <taxon>Flavobacteriales</taxon>
        <taxon>Flavobacteriaceae</taxon>
        <taxon>Zeaxanthinibacter</taxon>
    </lineage>
</organism>
<sequence>MNKSTPFKSFLLFILIFAGYQSTAVAQEQTEEDRLSYYEQRGREDAAYEQTLNTKEEADEADFWEDQEAYEKELKSRDSKAHRAYMRGKRDAYKEHYAHCDHHCHHGSHYYSHASFYYHGYYRSYDRPSRTRINTGVRIGTPSVRIGL</sequence>
<evidence type="ECO:0000256" key="1">
    <source>
        <dbReference type="SAM" id="SignalP"/>
    </source>
</evidence>
<evidence type="ECO:0000313" key="2">
    <source>
        <dbReference type="EMBL" id="TDQ32535.1"/>
    </source>
</evidence>
<dbReference type="EMBL" id="SNYI01000001">
    <property type="protein sequence ID" value="TDQ32535.1"/>
    <property type="molecule type" value="Genomic_DNA"/>
</dbReference>
<keyword evidence="1" id="KW-0732">Signal</keyword>
<gene>
    <name evidence="2" type="ORF">CLV82_0364</name>
</gene>
<dbReference type="Proteomes" id="UP000295468">
    <property type="component" value="Unassembled WGS sequence"/>
</dbReference>
<name>A0A4R6TMT5_9FLAO</name>
<comment type="caution">
    <text evidence="2">The sequence shown here is derived from an EMBL/GenBank/DDBJ whole genome shotgun (WGS) entry which is preliminary data.</text>
</comment>
<accession>A0A4R6TMT5</accession>
<proteinExistence type="predicted"/>
<keyword evidence="3" id="KW-1185">Reference proteome</keyword>
<evidence type="ECO:0000313" key="3">
    <source>
        <dbReference type="Proteomes" id="UP000295468"/>
    </source>
</evidence>
<feature type="chain" id="PRO_5020959177" evidence="1">
    <location>
        <begin position="27"/>
        <end position="148"/>
    </location>
</feature>
<feature type="signal peptide" evidence="1">
    <location>
        <begin position="1"/>
        <end position="26"/>
    </location>
</feature>
<reference evidence="2 3" key="1">
    <citation type="submission" date="2019-03" db="EMBL/GenBank/DDBJ databases">
        <title>Genomic Encyclopedia of Archaeal and Bacterial Type Strains, Phase II (KMG-II): from individual species to whole genera.</title>
        <authorList>
            <person name="Goeker M."/>
        </authorList>
    </citation>
    <scope>NUCLEOTIDE SEQUENCE [LARGE SCALE GENOMIC DNA]</scope>
    <source>
        <strain evidence="2 3">DSM 18435</strain>
    </source>
</reference>
<dbReference type="AlphaFoldDB" id="A0A4R6TMT5"/>